<dbReference type="InterPro" id="IPR054335">
    <property type="entry name" value="DuOB_dom"/>
</dbReference>
<dbReference type="Pfam" id="PF22557">
    <property type="entry name" value="DuOB"/>
    <property type="match status" value="1"/>
</dbReference>
<dbReference type="EMBL" id="CAADFS010000028">
    <property type="protein sequence ID" value="VFK46147.1"/>
    <property type="molecule type" value="Genomic_DNA"/>
</dbReference>
<evidence type="ECO:0000259" key="1">
    <source>
        <dbReference type="Pfam" id="PF22557"/>
    </source>
</evidence>
<feature type="domain" description="Dual OB-containing" evidence="1">
    <location>
        <begin position="3"/>
        <end position="206"/>
    </location>
</feature>
<sequence>MKKVIVVFANSVKHGLHCVAGKDAGTGEWIRPVADANGKELDNKHGEYMVKPLQKVEIELVKYAPLSNQPENWIVGPAQWAQRFKIEPHEIEGYLDEPETLWGTEWKSQKGTADRVPYSEIESGSIEITQSLYLVRVRDLKLNKYMNAWNKTERRASFSYNGSPYDLAITDPNLDRHLEAPQHQNILCVSLGEEYEGYCYKIVAAII</sequence>
<reference evidence="2" key="1">
    <citation type="submission" date="2019-02" db="EMBL/GenBank/DDBJ databases">
        <authorList>
            <person name="Gruber-Vodicka R. H."/>
            <person name="Seah K. B. B."/>
        </authorList>
    </citation>
    <scope>NUCLEOTIDE SEQUENCE</scope>
    <source>
        <strain evidence="2">BECK_BZ123</strain>
    </source>
</reference>
<name>A0A450YX61_9GAMM</name>
<proteinExistence type="predicted"/>
<evidence type="ECO:0000313" key="2">
    <source>
        <dbReference type="EMBL" id="VFK46147.1"/>
    </source>
</evidence>
<accession>A0A450YX61</accession>
<protein>
    <recommendedName>
        <fullName evidence="1">Dual OB-containing domain-containing protein</fullName>
    </recommendedName>
</protein>
<organism evidence="2">
    <name type="scientific">Candidatus Kentrum sp. TC</name>
    <dbReference type="NCBI Taxonomy" id="2126339"/>
    <lineage>
        <taxon>Bacteria</taxon>
        <taxon>Pseudomonadati</taxon>
        <taxon>Pseudomonadota</taxon>
        <taxon>Gammaproteobacteria</taxon>
        <taxon>Candidatus Kentrum</taxon>
    </lineage>
</organism>
<dbReference type="AlphaFoldDB" id="A0A450YX61"/>
<gene>
    <name evidence="2" type="ORF">BECKTC1821D_GA0114238_102824</name>
</gene>